<sequence>MSSPTDNFQVGNSGNNASGGSIPSPDSQTESQPETKPKAKRVDGRYLDRSKSKRTTGEYQREYDLAKYGPIIVNGLVPKKTTDSHFQIFPMPVVNDIELRPGKPLTLNHKYSSLSWLIHQRGEVQEGEKQCGACEKGVGPYTKCIMVPGVQNNCCSNCAYDAQLTYCSLRTDRKPDAPRYPPKKKSGGSKRSTSVLTQQESQSELEVRDGGDQDQQPTDSLDAPHKKARHSKSLAEKNAPESIKLTEEQKMHKMSSEVNNMSLDQLTQHRHSEDMRSYLIAKRIALLKYREAQSWLDTHMKKAA</sequence>
<dbReference type="Proteomes" id="UP000696280">
    <property type="component" value="Unassembled WGS sequence"/>
</dbReference>
<keyword evidence="3" id="KW-1185">Reference proteome</keyword>
<feature type="compositionally biased region" description="Basic and acidic residues" evidence="1">
    <location>
        <begin position="233"/>
        <end position="243"/>
    </location>
</feature>
<evidence type="ECO:0000313" key="2">
    <source>
        <dbReference type="EMBL" id="CAG8951690.1"/>
    </source>
</evidence>
<dbReference type="AlphaFoldDB" id="A0A9N9KT81"/>
<dbReference type="OrthoDB" id="4174112at2759"/>
<organism evidence="2 3">
    <name type="scientific">Hymenoscyphus fraxineus</name>
    <dbReference type="NCBI Taxonomy" id="746836"/>
    <lineage>
        <taxon>Eukaryota</taxon>
        <taxon>Fungi</taxon>
        <taxon>Dikarya</taxon>
        <taxon>Ascomycota</taxon>
        <taxon>Pezizomycotina</taxon>
        <taxon>Leotiomycetes</taxon>
        <taxon>Helotiales</taxon>
        <taxon>Helotiaceae</taxon>
        <taxon>Hymenoscyphus</taxon>
    </lineage>
</organism>
<feature type="compositionally biased region" description="Basic and acidic residues" evidence="1">
    <location>
        <begin position="33"/>
        <end position="58"/>
    </location>
</feature>
<dbReference type="EMBL" id="CAJVRL010000044">
    <property type="protein sequence ID" value="CAG8951690.1"/>
    <property type="molecule type" value="Genomic_DNA"/>
</dbReference>
<feature type="region of interest" description="Disordered" evidence="1">
    <location>
        <begin position="172"/>
        <end position="243"/>
    </location>
</feature>
<gene>
    <name evidence="2" type="ORF">HYFRA_00005490</name>
</gene>
<evidence type="ECO:0000256" key="1">
    <source>
        <dbReference type="SAM" id="MobiDB-lite"/>
    </source>
</evidence>
<reference evidence="2" key="1">
    <citation type="submission" date="2021-07" db="EMBL/GenBank/DDBJ databases">
        <authorList>
            <person name="Durling M."/>
        </authorList>
    </citation>
    <scope>NUCLEOTIDE SEQUENCE</scope>
</reference>
<feature type="compositionally biased region" description="Low complexity" evidence="1">
    <location>
        <begin position="11"/>
        <end position="21"/>
    </location>
</feature>
<proteinExistence type="predicted"/>
<accession>A0A9N9KT81</accession>
<evidence type="ECO:0000313" key="3">
    <source>
        <dbReference type="Proteomes" id="UP000696280"/>
    </source>
</evidence>
<dbReference type="Pfam" id="PF12511">
    <property type="entry name" value="DUF3716"/>
    <property type="match status" value="1"/>
</dbReference>
<comment type="caution">
    <text evidence="2">The sequence shown here is derived from an EMBL/GenBank/DDBJ whole genome shotgun (WGS) entry which is preliminary data.</text>
</comment>
<feature type="compositionally biased region" description="Polar residues" evidence="1">
    <location>
        <begin position="1"/>
        <end position="10"/>
    </location>
</feature>
<name>A0A9N9KT81_9HELO</name>
<protein>
    <submittedName>
        <fullName evidence="2">Uncharacterized protein</fullName>
    </submittedName>
</protein>
<feature type="compositionally biased region" description="Polar residues" evidence="1">
    <location>
        <begin position="191"/>
        <end position="204"/>
    </location>
</feature>
<dbReference type="InterPro" id="IPR022190">
    <property type="entry name" value="DUF3716"/>
</dbReference>
<feature type="region of interest" description="Disordered" evidence="1">
    <location>
        <begin position="1"/>
        <end position="58"/>
    </location>
</feature>